<keyword evidence="1" id="KW-0472">Membrane</keyword>
<keyword evidence="1" id="KW-0812">Transmembrane</keyword>
<evidence type="ECO:0000313" key="2">
    <source>
        <dbReference type="EMBL" id="DAD79647.1"/>
    </source>
</evidence>
<accession>A0A8S5MC34</accession>
<protein>
    <submittedName>
        <fullName evidence="2">Uncharacterized protein</fullName>
    </submittedName>
</protein>
<organism evidence="2">
    <name type="scientific">Podoviridae sp. ct53O25</name>
    <dbReference type="NCBI Taxonomy" id="2826539"/>
    <lineage>
        <taxon>Viruses</taxon>
        <taxon>Duplodnaviria</taxon>
        <taxon>Heunggongvirae</taxon>
        <taxon>Uroviricota</taxon>
        <taxon>Caudoviricetes</taxon>
    </lineage>
</organism>
<reference evidence="2" key="1">
    <citation type="journal article" date="2021" name="Proc. Natl. Acad. Sci. U.S.A.">
        <title>A Catalog of Tens of Thousands of Viruses from Human Metagenomes Reveals Hidden Associations with Chronic Diseases.</title>
        <authorList>
            <person name="Tisza M.J."/>
            <person name="Buck C.B."/>
        </authorList>
    </citation>
    <scope>NUCLEOTIDE SEQUENCE</scope>
    <source>
        <strain evidence="2">Ct53O25</strain>
    </source>
</reference>
<feature type="transmembrane region" description="Helical" evidence="1">
    <location>
        <begin position="36"/>
        <end position="57"/>
    </location>
</feature>
<dbReference type="EMBL" id="BK014869">
    <property type="protein sequence ID" value="DAD79647.1"/>
    <property type="molecule type" value="Genomic_DNA"/>
</dbReference>
<sequence length="60" mass="6796">MNREMKREMKREISLVMNVIGLIFSTILLQKGLDRGNVAMCILGSIWGGANVNNILYKNK</sequence>
<feature type="transmembrane region" description="Helical" evidence="1">
    <location>
        <begin position="12"/>
        <end position="30"/>
    </location>
</feature>
<evidence type="ECO:0000256" key="1">
    <source>
        <dbReference type="SAM" id="Phobius"/>
    </source>
</evidence>
<keyword evidence="1" id="KW-1133">Transmembrane helix</keyword>
<proteinExistence type="predicted"/>
<name>A0A8S5MC34_9CAUD</name>